<evidence type="ECO:0000256" key="1">
    <source>
        <dbReference type="ARBA" id="ARBA00022679"/>
    </source>
</evidence>
<dbReference type="PANTHER" id="PTHR48207">
    <property type="entry name" value="SUCCINATE--HYDROXYMETHYLGLUTARATE COA-TRANSFERASE"/>
    <property type="match status" value="1"/>
</dbReference>
<gene>
    <name evidence="2" type="ORF">METZ01_LOCUS115899</name>
</gene>
<evidence type="ECO:0000313" key="2">
    <source>
        <dbReference type="EMBL" id="SVA63045.1"/>
    </source>
</evidence>
<dbReference type="PANTHER" id="PTHR48207:SF3">
    <property type="entry name" value="SUCCINATE--HYDROXYMETHYLGLUTARATE COA-TRANSFERASE"/>
    <property type="match status" value="1"/>
</dbReference>
<dbReference type="GO" id="GO:0008410">
    <property type="term" value="F:CoA-transferase activity"/>
    <property type="evidence" value="ECO:0007669"/>
    <property type="project" value="TreeGrafter"/>
</dbReference>
<dbReference type="InterPro" id="IPR023606">
    <property type="entry name" value="CoA-Trfase_III_dom_1_sf"/>
</dbReference>
<sequence>MPEPLEGIKVVEMTIAVQGPSAGLYLRDMGAEVIKIEPPMGDASRYARARQNETPDGTVGPQYVAANRGKRSICLDMSTATGTKALHALLRDADVFLTNYRRPAIEKMGMDYDSLKDQYPKLIHASVNGFGPLGADSDKAMLDGVAASRGGLVHQTGHADRESCLPGAIIIDTSGAMQLALGTMTAIVSRERHGLGQQVQTSALGTALWLQQWELTHVAMTGAQLERTGNHHPNIRGFYGVYRTKDDGEIMLAQVMDAEAWDALAIFAEAFELSLDPRFQTPGQRLGEGITEEDSVHLRGILREAFATKTTQEWVDFLYTQPEIIWERVRNWNEVLEDEQAHANNYFTRVQVPGVGETTTVGTVVTLSETPGSPKGNAPELGEANTELLGNAGLSTEEIEEIKATATKVREETLLELQKVAAAAANYQAE</sequence>
<dbReference type="SUPFAM" id="SSF89796">
    <property type="entry name" value="CoA-transferase family III (CaiB/BaiF)"/>
    <property type="match status" value="1"/>
</dbReference>
<accession>A0A381XE71</accession>
<dbReference type="Gene3D" id="3.30.1540.10">
    <property type="entry name" value="formyl-coa transferase, domain 3"/>
    <property type="match status" value="1"/>
</dbReference>
<proteinExistence type="predicted"/>
<reference evidence="2" key="1">
    <citation type="submission" date="2018-05" db="EMBL/GenBank/DDBJ databases">
        <authorList>
            <person name="Lanie J.A."/>
            <person name="Ng W.-L."/>
            <person name="Kazmierczak K.M."/>
            <person name="Andrzejewski T.M."/>
            <person name="Davidsen T.M."/>
            <person name="Wayne K.J."/>
            <person name="Tettelin H."/>
            <person name="Glass J.I."/>
            <person name="Rusch D."/>
            <person name="Podicherti R."/>
            <person name="Tsui H.-C.T."/>
            <person name="Winkler M.E."/>
        </authorList>
    </citation>
    <scope>NUCLEOTIDE SEQUENCE</scope>
</reference>
<dbReference type="InterPro" id="IPR003673">
    <property type="entry name" value="CoA-Trfase_fam_III"/>
</dbReference>
<dbReference type="AlphaFoldDB" id="A0A381XE71"/>
<dbReference type="InterPro" id="IPR044855">
    <property type="entry name" value="CoA-Trfase_III_dom3_sf"/>
</dbReference>
<evidence type="ECO:0008006" key="3">
    <source>
        <dbReference type="Google" id="ProtNLM"/>
    </source>
</evidence>
<dbReference type="EMBL" id="UINC01014860">
    <property type="protein sequence ID" value="SVA63045.1"/>
    <property type="molecule type" value="Genomic_DNA"/>
</dbReference>
<protein>
    <recommendedName>
        <fullName evidence="3">CoA transferase</fullName>
    </recommendedName>
</protein>
<keyword evidence="1" id="KW-0808">Transferase</keyword>
<organism evidence="2">
    <name type="scientific">marine metagenome</name>
    <dbReference type="NCBI Taxonomy" id="408172"/>
    <lineage>
        <taxon>unclassified sequences</taxon>
        <taxon>metagenomes</taxon>
        <taxon>ecological metagenomes</taxon>
    </lineage>
</organism>
<name>A0A381XE71_9ZZZZ</name>
<dbReference type="Pfam" id="PF02515">
    <property type="entry name" value="CoA_transf_3"/>
    <property type="match status" value="1"/>
</dbReference>
<dbReference type="Gene3D" id="3.40.50.10540">
    <property type="entry name" value="Crotonobetainyl-coa:carnitine coa-transferase, domain 1"/>
    <property type="match status" value="1"/>
</dbReference>
<dbReference type="InterPro" id="IPR050483">
    <property type="entry name" value="CoA-transferase_III_domain"/>
</dbReference>